<keyword evidence="2" id="KW-1185">Reference proteome</keyword>
<gene>
    <name evidence="1" type="ORF">G8759_26850</name>
</gene>
<protein>
    <submittedName>
        <fullName evidence="1">Class I SAM-dependent methyltransferase</fullName>
    </submittedName>
</protein>
<dbReference type="PANTHER" id="PTHR43861">
    <property type="entry name" value="TRANS-ACONITATE 2-METHYLTRANSFERASE-RELATED"/>
    <property type="match status" value="1"/>
</dbReference>
<dbReference type="Proteomes" id="UP000501802">
    <property type="component" value="Chromosome"/>
</dbReference>
<name>A0A6G9AUN8_9BACT</name>
<dbReference type="KEGG" id="spib:G8759_26850"/>
<proteinExistence type="predicted"/>
<dbReference type="PANTHER" id="PTHR43861:SF1">
    <property type="entry name" value="TRANS-ACONITATE 2-METHYLTRANSFERASE"/>
    <property type="match status" value="1"/>
</dbReference>
<reference evidence="1 2" key="1">
    <citation type="submission" date="2020-03" db="EMBL/GenBank/DDBJ databases">
        <authorList>
            <person name="Kim M.K."/>
        </authorList>
    </citation>
    <scope>NUCLEOTIDE SEQUENCE [LARGE SCALE GENOMIC DNA]</scope>
    <source>
        <strain evidence="1 2">BT328</strain>
    </source>
</reference>
<dbReference type="SUPFAM" id="SSF53335">
    <property type="entry name" value="S-adenosyl-L-methionine-dependent methyltransferases"/>
    <property type="match status" value="1"/>
</dbReference>
<keyword evidence="1" id="KW-0489">Methyltransferase</keyword>
<dbReference type="InterPro" id="IPR029063">
    <property type="entry name" value="SAM-dependent_MTases_sf"/>
</dbReference>
<evidence type="ECO:0000313" key="1">
    <source>
        <dbReference type="EMBL" id="QIP15995.1"/>
    </source>
</evidence>
<sequence length="204" mass="22662">MKTPKDIVREGYDRLAGAYRKHYQSDHETNYPNWLASLALLLPPASKVLELGCADGLPTAHILSQQFDYLGIDLSPVQIKLARQNVPAAQFAVADMTALSFPDQTFSGIVALYSIIHIPLPEQPALLKSLYNWLKPNGYLLCSVGTDEWTGTDENWIAPGASMYWSHTDASTYLSWFSAMGFTVVHSDFIPEGNSGHTLFLLRK</sequence>
<evidence type="ECO:0000313" key="2">
    <source>
        <dbReference type="Proteomes" id="UP000501802"/>
    </source>
</evidence>
<keyword evidence="1" id="KW-0808">Transferase</keyword>
<dbReference type="GO" id="GO:0008168">
    <property type="term" value="F:methyltransferase activity"/>
    <property type="evidence" value="ECO:0007669"/>
    <property type="project" value="UniProtKB-KW"/>
</dbReference>
<dbReference type="Gene3D" id="3.40.50.150">
    <property type="entry name" value="Vaccinia Virus protein VP39"/>
    <property type="match status" value="1"/>
</dbReference>
<dbReference type="AlphaFoldDB" id="A0A6G9AUN8"/>
<dbReference type="GO" id="GO:0032259">
    <property type="term" value="P:methylation"/>
    <property type="evidence" value="ECO:0007669"/>
    <property type="project" value="UniProtKB-KW"/>
</dbReference>
<dbReference type="Pfam" id="PF13489">
    <property type="entry name" value="Methyltransf_23"/>
    <property type="match status" value="1"/>
</dbReference>
<dbReference type="RefSeq" id="WP_167215354.1">
    <property type="nucleotide sequence ID" value="NZ_CP050063.1"/>
</dbReference>
<accession>A0A6G9AUN8</accession>
<dbReference type="EMBL" id="CP050063">
    <property type="protein sequence ID" value="QIP15995.1"/>
    <property type="molecule type" value="Genomic_DNA"/>
</dbReference>
<dbReference type="CDD" id="cd02440">
    <property type="entry name" value="AdoMet_MTases"/>
    <property type="match status" value="1"/>
</dbReference>
<organism evidence="1 2">
    <name type="scientific">Spirosoma aureum</name>
    <dbReference type="NCBI Taxonomy" id="2692134"/>
    <lineage>
        <taxon>Bacteria</taxon>
        <taxon>Pseudomonadati</taxon>
        <taxon>Bacteroidota</taxon>
        <taxon>Cytophagia</taxon>
        <taxon>Cytophagales</taxon>
        <taxon>Cytophagaceae</taxon>
        <taxon>Spirosoma</taxon>
    </lineage>
</organism>